<keyword evidence="1" id="KW-1133">Transmembrane helix</keyword>
<feature type="transmembrane region" description="Helical" evidence="1">
    <location>
        <begin position="20"/>
        <end position="41"/>
    </location>
</feature>
<dbReference type="EMBL" id="GBXM01055605">
    <property type="protein sequence ID" value="JAH52972.1"/>
    <property type="molecule type" value="Transcribed_RNA"/>
</dbReference>
<keyword evidence="1" id="KW-0472">Membrane</keyword>
<keyword evidence="1" id="KW-0812">Transmembrane</keyword>
<protein>
    <submittedName>
        <fullName evidence="2">Uncharacterized protein</fullName>
    </submittedName>
</protein>
<reference evidence="2" key="2">
    <citation type="journal article" date="2015" name="Fish Shellfish Immunol.">
        <title>Early steps in the European eel (Anguilla anguilla)-Vibrio vulnificus interaction in the gills: Role of the RtxA13 toxin.</title>
        <authorList>
            <person name="Callol A."/>
            <person name="Pajuelo D."/>
            <person name="Ebbesson L."/>
            <person name="Teles M."/>
            <person name="MacKenzie S."/>
            <person name="Amaro C."/>
        </authorList>
    </citation>
    <scope>NUCLEOTIDE SEQUENCE</scope>
</reference>
<accession>A0A0E9THQ1</accession>
<sequence>MHLYSVVHTLLHQSFSVAPVILDGLDCMWIALNFFNTNFLYK</sequence>
<proteinExistence type="predicted"/>
<name>A0A0E9THQ1_ANGAN</name>
<organism evidence="2">
    <name type="scientific">Anguilla anguilla</name>
    <name type="common">European freshwater eel</name>
    <name type="synonym">Muraena anguilla</name>
    <dbReference type="NCBI Taxonomy" id="7936"/>
    <lineage>
        <taxon>Eukaryota</taxon>
        <taxon>Metazoa</taxon>
        <taxon>Chordata</taxon>
        <taxon>Craniata</taxon>
        <taxon>Vertebrata</taxon>
        <taxon>Euteleostomi</taxon>
        <taxon>Actinopterygii</taxon>
        <taxon>Neopterygii</taxon>
        <taxon>Teleostei</taxon>
        <taxon>Anguilliformes</taxon>
        <taxon>Anguillidae</taxon>
        <taxon>Anguilla</taxon>
    </lineage>
</organism>
<evidence type="ECO:0000256" key="1">
    <source>
        <dbReference type="SAM" id="Phobius"/>
    </source>
</evidence>
<dbReference type="AlphaFoldDB" id="A0A0E9THQ1"/>
<evidence type="ECO:0000313" key="2">
    <source>
        <dbReference type="EMBL" id="JAH52972.1"/>
    </source>
</evidence>
<reference evidence="2" key="1">
    <citation type="submission" date="2014-11" db="EMBL/GenBank/DDBJ databases">
        <authorList>
            <person name="Amaro Gonzalez C."/>
        </authorList>
    </citation>
    <scope>NUCLEOTIDE SEQUENCE</scope>
</reference>